<proteinExistence type="predicted"/>
<evidence type="ECO:0000313" key="2">
    <source>
        <dbReference type="Proteomes" id="UP000320762"/>
    </source>
</evidence>
<protein>
    <submittedName>
        <fullName evidence="1">Uncharacterized protein</fullName>
    </submittedName>
</protein>
<dbReference type="Proteomes" id="UP000320762">
    <property type="component" value="Unassembled WGS sequence"/>
</dbReference>
<sequence length="74" mass="7879">MPLALLEARGALGTQLVLQPLDLLAMPLDLLAMPLKLLAMPLNLPAQTLIVRGGRARGLLRRAGLLDFGGVGRR</sequence>
<gene>
    <name evidence="1" type="ORF">BD626DRAFT_499682</name>
</gene>
<organism evidence="1 2">
    <name type="scientific">Schizophyllum amplum</name>
    <dbReference type="NCBI Taxonomy" id="97359"/>
    <lineage>
        <taxon>Eukaryota</taxon>
        <taxon>Fungi</taxon>
        <taxon>Dikarya</taxon>
        <taxon>Basidiomycota</taxon>
        <taxon>Agaricomycotina</taxon>
        <taxon>Agaricomycetes</taxon>
        <taxon>Agaricomycetidae</taxon>
        <taxon>Agaricales</taxon>
        <taxon>Schizophyllaceae</taxon>
        <taxon>Schizophyllum</taxon>
    </lineage>
</organism>
<reference evidence="1 2" key="1">
    <citation type="journal article" date="2019" name="New Phytol.">
        <title>Comparative genomics reveals unique wood-decay strategies and fruiting body development in the Schizophyllaceae.</title>
        <authorList>
            <person name="Almasi E."/>
            <person name="Sahu N."/>
            <person name="Krizsan K."/>
            <person name="Balint B."/>
            <person name="Kovacs G.M."/>
            <person name="Kiss B."/>
            <person name="Cseklye J."/>
            <person name="Drula E."/>
            <person name="Henrissat B."/>
            <person name="Nagy I."/>
            <person name="Chovatia M."/>
            <person name="Adam C."/>
            <person name="LaButti K."/>
            <person name="Lipzen A."/>
            <person name="Riley R."/>
            <person name="Grigoriev I.V."/>
            <person name="Nagy L.G."/>
        </authorList>
    </citation>
    <scope>NUCLEOTIDE SEQUENCE [LARGE SCALE GENOMIC DNA]</scope>
    <source>
        <strain evidence="1 2">NL-1724</strain>
    </source>
</reference>
<comment type="caution">
    <text evidence="1">The sequence shown here is derived from an EMBL/GenBank/DDBJ whole genome shotgun (WGS) entry which is preliminary data.</text>
</comment>
<accession>A0A550CBK0</accession>
<dbReference type="AlphaFoldDB" id="A0A550CBK0"/>
<dbReference type="EMBL" id="VDMD01000014">
    <property type="protein sequence ID" value="TRM62066.1"/>
    <property type="molecule type" value="Genomic_DNA"/>
</dbReference>
<name>A0A550CBK0_9AGAR</name>
<evidence type="ECO:0000313" key="1">
    <source>
        <dbReference type="EMBL" id="TRM62066.1"/>
    </source>
</evidence>
<keyword evidence="2" id="KW-1185">Reference proteome</keyword>